<name>A0A330GLR7_9HYPH</name>
<protein>
    <submittedName>
        <fullName evidence="1">Uncharacterized protein</fullName>
    </submittedName>
</protein>
<proteinExistence type="predicted"/>
<dbReference type="AlphaFoldDB" id="A0A330GLR7"/>
<sequence>MEYYQPSEVAKLTDIWCVADRQLGAGSGLTAFRLTTKKSDVQTCQVGVVSQNGHLFPHTPNGS</sequence>
<evidence type="ECO:0000313" key="1">
    <source>
        <dbReference type="EMBL" id="RAZ72372.1"/>
    </source>
</evidence>
<reference evidence="1 2" key="1">
    <citation type="submission" date="2018-07" db="EMBL/GenBank/DDBJ databases">
        <title>Diversity of Mesorhizobium strains in Brazil.</title>
        <authorList>
            <person name="Helene L.C.F."/>
            <person name="Dall'Agnol R."/>
            <person name="Delamuta J.R.M."/>
            <person name="Hungria M."/>
        </authorList>
    </citation>
    <scope>NUCLEOTIDE SEQUENCE [LARGE SCALE GENOMIC DNA]</scope>
    <source>
        <strain evidence="1 2">CNPSo 3140</strain>
    </source>
</reference>
<comment type="caution">
    <text evidence="1">The sequence shown here is derived from an EMBL/GenBank/DDBJ whole genome shotgun (WGS) entry which is preliminary data.</text>
</comment>
<dbReference type="Proteomes" id="UP000251956">
    <property type="component" value="Unassembled WGS sequence"/>
</dbReference>
<accession>A0A330GLR7</accession>
<dbReference type="EMBL" id="QMBQ01000011">
    <property type="protein sequence ID" value="RAZ72372.1"/>
    <property type="molecule type" value="Genomic_DNA"/>
</dbReference>
<keyword evidence="2" id="KW-1185">Reference proteome</keyword>
<organism evidence="1 2">
    <name type="scientific">Mesorhizobium atlanticum</name>
    <dbReference type="NCBI Taxonomy" id="2233532"/>
    <lineage>
        <taxon>Bacteria</taxon>
        <taxon>Pseudomonadati</taxon>
        <taxon>Pseudomonadota</taxon>
        <taxon>Alphaproteobacteria</taxon>
        <taxon>Hyphomicrobiales</taxon>
        <taxon>Phyllobacteriaceae</taxon>
        <taxon>Mesorhizobium</taxon>
    </lineage>
</organism>
<evidence type="ECO:0000313" key="2">
    <source>
        <dbReference type="Proteomes" id="UP000251956"/>
    </source>
</evidence>
<gene>
    <name evidence="1" type="ORF">DPM35_28910</name>
</gene>